<keyword evidence="5" id="KW-1185">Reference proteome</keyword>
<organism evidence="4 5">
    <name type="scientific">Zhengella mangrovi</name>
    <dbReference type="NCBI Taxonomy" id="1982044"/>
    <lineage>
        <taxon>Bacteria</taxon>
        <taxon>Pseudomonadati</taxon>
        <taxon>Pseudomonadota</taxon>
        <taxon>Alphaproteobacteria</taxon>
        <taxon>Hyphomicrobiales</taxon>
        <taxon>Notoacmeibacteraceae</taxon>
        <taxon>Zhengella</taxon>
    </lineage>
</organism>
<comment type="similarity">
    <text evidence="1">Belongs to the universal stress protein A family.</text>
</comment>
<dbReference type="Pfam" id="PF00582">
    <property type="entry name" value="Usp"/>
    <property type="match status" value="1"/>
</dbReference>
<evidence type="ECO:0000313" key="4">
    <source>
        <dbReference type="EMBL" id="PHP65822.1"/>
    </source>
</evidence>
<evidence type="ECO:0000313" key="5">
    <source>
        <dbReference type="Proteomes" id="UP000221168"/>
    </source>
</evidence>
<accession>A0A2G1QK00</accession>
<reference evidence="4 5" key="1">
    <citation type="submission" date="2017-10" db="EMBL/GenBank/DDBJ databases">
        <title>Sedimentibacterium mangrovi gen. nov., sp. nov., a novel member of family Phyllobacteriacea isolated from mangrove sediment.</title>
        <authorList>
            <person name="Liao H."/>
            <person name="Tian Y."/>
        </authorList>
    </citation>
    <scope>NUCLEOTIDE SEQUENCE [LARGE SCALE GENOMIC DNA]</scope>
    <source>
        <strain evidence="4 5">X9-2-2</strain>
    </source>
</reference>
<dbReference type="RefSeq" id="WP_099307609.1">
    <property type="nucleotide sequence ID" value="NZ_PDVP01000012.1"/>
</dbReference>
<evidence type="ECO:0000256" key="1">
    <source>
        <dbReference type="ARBA" id="ARBA00008791"/>
    </source>
</evidence>
<feature type="coiled-coil region" evidence="2">
    <location>
        <begin position="55"/>
        <end position="82"/>
    </location>
</feature>
<dbReference type="SUPFAM" id="SSF52402">
    <property type="entry name" value="Adenine nucleotide alpha hydrolases-like"/>
    <property type="match status" value="2"/>
</dbReference>
<dbReference type="PANTHER" id="PTHR46268">
    <property type="entry name" value="STRESS RESPONSE PROTEIN NHAX"/>
    <property type="match status" value="1"/>
</dbReference>
<dbReference type="InterPro" id="IPR006016">
    <property type="entry name" value="UspA"/>
</dbReference>
<evidence type="ECO:0000256" key="2">
    <source>
        <dbReference type="SAM" id="Coils"/>
    </source>
</evidence>
<dbReference type="PANTHER" id="PTHR46268:SF15">
    <property type="entry name" value="UNIVERSAL STRESS PROTEIN HP_0031"/>
    <property type="match status" value="1"/>
</dbReference>
<dbReference type="CDD" id="cd00293">
    <property type="entry name" value="USP-like"/>
    <property type="match status" value="1"/>
</dbReference>
<comment type="caution">
    <text evidence="4">The sequence shown here is derived from an EMBL/GenBank/DDBJ whole genome shotgun (WGS) entry which is preliminary data.</text>
</comment>
<gene>
    <name evidence="4" type="ORF">CSC94_17205</name>
</gene>
<protein>
    <submittedName>
        <fullName evidence="4">Universal stress protein</fullName>
    </submittedName>
</protein>
<keyword evidence="2" id="KW-0175">Coiled coil</keyword>
<dbReference type="Gene3D" id="3.40.50.12370">
    <property type="match status" value="1"/>
</dbReference>
<evidence type="ECO:0000259" key="3">
    <source>
        <dbReference type="Pfam" id="PF00582"/>
    </source>
</evidence>
<dbReference type="Proteomes" id="UP000221168">
    <property type="component" value="Unassembled WGS sequence"/>
</dbReference>
<dbReference type="OrthoDB" id="9804721at2"/>
<sequence>MTYKTIVTIIPDAETGARVLETAILVGSQHDSHIIAVHAEPSAAAYATPIGFPDAGVLETNLEEGRERARDLKEKMTEKARAAGVSLEWRDMESFIGDSAVAALSSAYCADLVIVGQPEPGNAAAPADDVEALLFEGGRPVLFVPYAAKMPAKLDKILVAWNGTREAARAAFDALPFLREAGSVEVFTVDPPNNADQSSAVAGAEIAAVLARHGVEVSVETQISDGVAASAIIENRLADTQADMLVMGAYSHSRLAERLFGGVTRTVLKSMPAITLMSR</sequence>
<name>A0A2G1QK00_9HYPH</name>
<dbReference type="AlphaFoldDB" id="A0A2G1QK00"/>
<dbReference type="EMBL" id="PDVP01000012">
    <property type="protein sequence ID" value="PHP65822.1"/>
    <property type="molecule type" value="Genomic_DNA"/>
</dbReference>
<feature type="domain" description="UspA" evidence="3">
    <location>
        <begin position="155"/>
        <end position="273"/>
    </location>
</feature>
<proteinExistence type="inferred from homology"/>